<dbReference type="Gene3D" id="1.20.1050.10">
    <property type="match status" value="1"/>
</dbReference>
<dbReference type="InterPro" id="IPR050213">
    <property type="entry name" value="GST_superfamily"/>
</dbReference>
<dbReference type="CDD" id="cd03039">
    <property type="entry name" value="GST_N_Sigma_like"/>
    <property type="match status" value="1"/>
</dbReference>
<evidence type="ECO:0000313" key="3">
    <source>
        <dbReference type="Proteomes" id="UP000000576"/>
    </source>
</evidence>
<reference evidence="2 3" key="1">
    <citation type="journal article" date="2002" name="Nature">
        <title>Comparison of the genomes of two Xanthomonas pathogens with differing host specificities.</title>
        <authorList>
            <person name="da Silva A.C."/>
            <person name="Ferro J.A."/>
            <person name="Reinach F.C."/>
            <person name="Farah C.S."/>
            <person name="Furlan L.R."/>
            <person name="Quaggio R.B."/>
            <person name="Monteiro-Vitorello C.B."/>
            <person name="Van Sluys M.A."/>
            <person name="Almeida N.F."/>
            <person name="Alves L.M."/>
            <person name="do Amaral A.M."/>
            <person name="Bertolini M.C."/>
            <person name="Camargo L.E."/>
            <person name="Camarotte G."/>
            <person name="Cannavan F."/>
            <person name="Cardozo J."/>
            <person name="Chambergo F."/>
            <person name="Ciapina L.P."/>
            <person name="Cicarelli R.M."/>
            <person name="Coutinho L.L."/>
            <person name="Cursino-Santos J.R."/>
            <person name="El-Dorry H."/>
            <person name="Faria J.B."/>
            <person name="Ferreira A.J."/>
            <person name="Ferreira R.C."/>
            <person name="Ferro M.I."/>
            <person name="Formighieri E.F."/>
            <person name="Franco M.C."/>
            <person name="Greggio C.C."/>
            <person name="Gruber A."/>
            <person name="Katsuyama A.M."/>
            <person name="Kishi L.T."/>
            <person name="Leite R.P."/>
            <person name="Lemos E.G."/>
            <person name="Lemos M.V."/>
            <person name="Locali E.C."/>
            <person name="Machado M.A."/>
            <person name="Madeira A.M."/>
            <person name="Martinez-Rossi N.M."/>
            <person name="Martins E.C."/>
            <person name="Meidanis J."/>
            <person name="Menck C.F."/>
            <person name="Miyaki C.Y."/>
            <person name="Moon D.H."/>
            <person name="Moreira L.M."/>
            <person name="Novo M.T."/>
            <person name="Okura V.K."/>
            <person name="Oliveira M.C."/>
            <person name="Oliveira V.R."/>
            <person name="Pereira H.A."/>
            <person name="Rossi A."/>
            <person name="Sena J.A."/>
            <person name="Silva C."/>
            <person name="de Souza R.F."/>
            <person name="Spinola L.A."/>
            <person name="Takita M.A."/>
            <person name="Tamura R.E."/>
            <person name="Teixeira E.C."/>
            <person name="Tezza R.I."/>
            <person name="Trindade dos Santos M."/>
            <person name="Truffi D."/>
            <person name="Tsai S.M."/>
            <person name="White F.F."/>
            <person name="Setubal J.C."/>
            <person name="Kitajima J.P."/>
        </authorList>
    </citation>
    <scope>NUCLEOTIDE SEQUENCE [LARGE SCALE GENOMIC DNA]</scope>
    <source>
        <strain evidence="2 3">306</strain>
    </source>
</reference>
<dbReference type="InterPro" id="IPR036282">
    <property type="entry name" value="Glutathione-S-Trfase_C_sf"/>
</dbReference>
<dbReference type="InterPro" id="IPR010987">
    <property type="entry name" value="Glutathione-S-Trfase_C-like"/>
</dbReference>
<gene>
    <name evidence="2" type="ordered locus">XAC3203</name>
</gene>
<dbReference type="GO" id="GO:0006749">
    <property type="term" value="P:glutathione metabolic process"/>
    <property type="evidence" value="ECO:0007669"/>
    <property type="project" value="TreeGrafter"/>
</dbReference>
<accession>A0AAI8ETU2</accession>
<dbReference type="InterPro" id="IPR036249">
    <property type="entry name" value="Thioredoxin-like_sf"/>
</dbReference>
<evidence type="ECO:0000259" key="1">
    <source>
        <dbReference type="PROSITE" id="PS50405"/>
    </source>
</evidence>
<dbReference type="KEGG" id="xac:XAC3203"/>
<dbReference type="SUPFAM" id="SSF52833">
    <property type="entry name" value="Thioredoxin-like"/>
    <property type="match status" value="1"/>
</dbReference>
<keyword evidence="2" id="KW-0808">Transferase</keyword>
<dbReference type="Gene3D" id="3.40.30.10">
    <property type="entry name" value="Glutaredoxin"/>
    <property type="match status" value="1"/>
</dbReference>
<feature type="domain" description="GST C-terminal" evidence="1">
    <location>
        <begin position="93"/>
        <end position="226"/>
    </location>
</feature>
<dbReference type="PROSITE" id="PS50405">
    <property type="entry name" value="GST_CTER"/>
    <property type="match status" value="1"/>
</dbReference>
<evidence type="ECO:0000313" key="2">
    <source>
        <dbReference type="EMBL" id="AAM38047.1"/>
    </source>
</evidence>
<dbReference type="FunFam" id="1.20.1050.10:FF:000051">
    <property type="entry name" value="Glutathione S-transferase"/>
    <property type="match status" value="1"/>
</dbReference>
<organism evidence="2 3">
    <name type="scientific">Xanthomonas axonopodis pv. citri (strain 306)</name>
    <dbReference type="NCBI Taxonomy" id="190486"/>
    <lineage>
        <taxon>Bacteria</taxon>
        <taxon>Pseudomonadati</taxon>
        <taxon>Pseudomonadota</taxon>
        <taxon>Gammaproteobacteria</taxon>
        <taxon>Lysobacterales</taxon>
        <taxon>Lysobacteraceae</taxon>
        <taxon>Xanthomonas</taxon>
    </lineage>
</organism>
<sequence length="241" mass="26961">MIAEPRMHYQLYYWTGLQGRGEFVRLALEDAGAAYTDVARVQGDEVMNAFLEGEHAGAQPFAPPFLKAGDIVVAQVAAILHFIGPQLQLVRDSEPQRLQALQLQLTIADLVAEVHDTHHPIATGLYYEDQQAEAAKRAKDLRENRLPKFLGYFEQVLQHAGGTHVLGTYSYVDLSLFQLVSGLEYMFPKRMATLAKNVPGLKALQQRVAQRPRVAAYLASERRVAFNTDGIFRHYPELDAA</sequence>
<proteinExistence type="predicted"/>
<dbReference type="GO" id="GO:0004364">
    <property type="term" value="F:glutathione transferase activity"/>
    <property type="evidence" value="ECO:0007669"/>
    <property type="project" value="TreeGrafter"/>
</dbReference>
<dbReference type="EMBL" id="AE008923">
    <property type="protein sequence ID" value="AAM38047.1"/>
    <property type="molecule type" value="Genomic_DNA"/>
</dbReference>
<dbReference type="AlphaFoldDB" id="A0AAI8ETU2"/>
<dbReference type="Pfam" id="PF14497">
    <property type="entry name" value="GST_C_3"/>
    <property type="match status" value="1"/>
</dbReference>
<protein>
    <submittedName>
        <fullName evidence="2">Glutathione transferase</fullName>
    </submittedName>
</protein>
<dbReference type="InterPro" id="IPR004046">
    <property type="entry name" value="GST_C"/>
</dbReference>
<dbReference type="PANTHER" id="PTHR11571">
    <property type="entry name" value="GLUTATHIONE S-TRANSFERASE"/>
    <property type="match status" value="1"/>
</dbReference>
<dbReference type="PANTHER" id="PTHR11571:SF263">
    <property type="entry name" value="GLUTATHIONE S-TRANSFERASE"/>
    <property type="match status" value="1"/>
</dbReference>
<name>A0AAI8ETU2_XANAC</name>
<dbReference type="SUPFAM" id="SSF47616">
    <property type="entry name" value="GST C-terminal domain-like"/>
    <property type="match status" value="1"/>
</dbReference>
<dbReference type="Proteomes" id="UP000000576">
    <property type="component" value="Chromosome"/>
</dbReference>
<dbReference type="CDD" id="cd03192">
    <property type="entry name" value="GST_C_Sigma_like"/>
    <property type="match status" value="1"/>
</dbReference>